<dbReference type="AlphaFoldDB" id="A0A3M7QF26"/>
<gene>
    <name evidence="2" type="ORF">BpHYR1_017390</name>
</gene>
<evidence type="ECO:0000256" key="1">
    <source>
        <dbReference type="SAM" id="Phobius"/>
    </source>
</evidence>
<evidence type="ECO:0000313" key="3">
    <source>
        <dbReference type="Proteomes" id="UP000276133"/>
    </source>
</evidence>
<keyword evidence="1" id="KW-0472">Membrane</keyword>
<proteinExistence type="predicted"/>
<keyword evidence="1" id="KW-0812">Transmembrane</keyword>
<keyword evidence="3" id="KW-1185">Reference proteome</keyword>
<name>A0A3M7QF26_BRAPC</name>
<reference evidence="2 3" key="1">
    <citation type="journal article" date="2018" name="Sci. Rep.">
        <title>Genomic signatures of local adaptation to the degree of environmental predictability in rotifers.</title>
        <authorList>
            <person name="Franch-Gras L."/>
            <person name="Hahn C."/>
            <person name="Garcia-Roger E.M."/>
            <person name="Carmona M.J."/>
            <person name="Serra M."/>
            <person name="Gomez A."/>
        </authorList>
    </citation>
    <scope>NUCLEOTIDE SEQUENCE [LARGE SCALE GENOMIC DNA]</scope>
    <source>
        <strain evidence="2">HYR1</strain>
    </source>
</reference>
<dbReference type="EMBL" id="REGN01006359">
    <property type="protein sequence ID" value="RNA09863.1"/>
    <property type="molecule type" value="Genomic_DNA"/>
</dbReference>
<comment type="caution">
    <text evidence="2">The sequence shown here is derived from an EMBL/GenBank/DDBJ whole genome shotgun (WGS) entry which is preliminary data.</text>
</comment>
<accession>A0A3M7QF26</accession>
<organism evidence="2 3">
    <name type="scientific">Brachionus plicatilis</name>
    <name type="common">Marine rotifer</name>
    <name type="synonym">Brachionus muelleri</name>
    <dbReference type="NCBI Taxonomy" id="10195"/>
    <lineage>
        <taxon>Eukaryota</taxon>
        <taxon>Metazoa</taxon>
        <taxon>Spiralia</taxon>
        <taxon>Gnathifera</taxon>
        <taxon>Rotifera</taxon>
        <taxon>Eurotatoria</taxon>
        <taxon>Monogononta</taxon>
        <taxon>Pseudotrocha</taxon>
        <taxon>Ploima</taxon>
        <taxon>Brachionidae</taxon>
        <taxon>Brachionus</taxon>
    </lineage>
</organism>
<feature type="transmembrane region" description="Helical" evidence="1">
    <location>
        <begin position="20"/>
        <end position="41"/>
    </location>
</feature>
<sequence>MASCLDVTWRWHCYASDWSAYYYAAFCLSKICFFVYCSMVYKINKPAVVNWEYHAYIHRVFPWVLPCQDKTPKPYPVTFQSTIGFDEEKQ</sequence>
<keyword evidence="1" id="KW-1133">Transmembrane helix</keyword>
<dbReference type="Proteomes" id="UP000276133">
    <property type="component" value="Unassembled WGS sequence"/>
</dbReference>
<protein>
    <submittedName>
        <fullName evidence="2">Uncharacterized protein</fullName>
    </submittedName>
</protein>
<evidence type="ECO:0000313" key="2">
    <source>
        <dbReference type="EMBL" id="RNA09863.1"/>
    </source>
</evidence>